<dbReference type="GO" id="GO:0016491">
    <property type="term" value="F:oxidoreductase activity"/>
    <property type="evidence" value="ECO:0007669"/>
    <property type="project" value="UniProtKB-KW"/>
</dbReference>
<keyword evidence="2 5" id="KW-0479">Metal-binding</keyword>
<dbReference type="Proteomes" id="UP000807342">
    <property type="component" value="Unassembled WGS sequence"/>
</dbReference>
<dbReference type="InterPro" id="IPR005123">
    <property type="entry name" value="Oxoglu/Fe-dep_dioxygenase_dom"/>
</dbReference>
<proteinExistence type="inferred from homology"/>
<dbReference type="InterPro" id="IPR027443">
    <property type="entry name" value="IPNS-like_sf"/>
</dbReference>
<feature type="non-terminal residue" evidence="7">
    <location>
        <position position="307"/>
    </location>
</feature>
<dbReference type="GO" id="GO:0046872">
    <property type="term" value="F:metal ion binding"/>
    <property type="evidence" value="ECO:0007669"/>
    <property type="project" value="UniProtKB-KW"/>
</dbReference>
<dbReference type="SUPFAM" id="SSF51197">
    <property type="entry name" value="Clavaminate synthase-like"/>
    <property type="match status" value="1"/>
</dbReference>
<dbReference type="OrthoDB" id="288590at2759"/>
<dbReference type="Pfam" id="PF03171">
    <property type="entry name" value="2OG-FeII_Oxy"/>
    <property type="match status" value="1"/>
</dbReference>
<comment type="similarity">
    <text evidence="1 5">Belongs to the iron/ascorbate-dependent oxidoreductase family.</text>
</comment>
<dbReference type="PRINTS" id="PR00682">
    <property type="entry name" value="IPNSYNTHASE"/>
</dbReference>
<dbReference type="PANTHER" id="PTHR10209">
    <property type="entry name" value="OXIDOREDUCTASE, 2OG-FE II OXYGENASE FAMILY PROTEIN"/>
    <property type="match status" value="1"/>
</dbReference>
<evidence type="ECO:0000256" key="2">
    <source>
        <dbReference type="ARBA" id="ARBA00022723"/>
    </source>
</evidence>
<evidence type="ECO:0000259" key="6">
    <source>
        <dbReference type="PROSITE" id="PS51471"/>
    </source>
</evidence>
<evidence type="ECO:0000256" key="1">
    <source>
        <dbReference type="ARBA" id="ARBA00008056"/>
    </source>
</evidence>
<dbReference type="AlphaFoldDB" id="A0A9P6C671"/>
<evidence type="ECO:0000313" key="8">
    <source>
        <dbReference type="Proteomes" id="UP000807342"/>
    </source>
</evidence>
<evidence type="ECO:0000256" key="3">
    <source>
        <dbReference type="ARBA" id="ARBA00023002"/>
    </source>
</evidence>
<dbReference type="PROSITE" id="PS51471">
    <property type="entry name" value="FE2OG_OXY"/>
    <property type="match status" value="1"/>
</dbReference>
<name>A0A9P6C671_9AGAR</name>
<dbReference type="InterPro" id="IPR026992">
    <property type="entry name" value="DIOX_N"/>
</dbReference>
<dbReference type="PANTHER" id="PTHR10209:SF885">
    <property type="entry name" value="2OG-FE(II) OXYGENASE FAMILY, PUTATIVE (AFU_ORTHOLOGUE AFUA_2G00750)-RELATED"/>
    <property type="match status" value="1"/>
</dbReference>
<comment type="caution">
    <text evidence="7">The sequence shown here is derived from an EMBL/GenBank/DDBJ whole genome shotgun (WGS) entry which is preliminary data.</text>
</comment>
<evidence type="ECO:0000313" key="7">
    <source>
        <dbReference type="EMBL" id="KAF9450550.1"/>
    </source>
</evidence>
<keyword evidence="8" id="KW-1185">Reference proteome</keyword>
<protein>
    <submittedName>
        <fullName evidence="7">Clavaminate synthase-like protein</fullName>
    </submittedName>
</protein>
<gene>
    <name evidence="7" type="ORF">P691DRAFT_810080</name>
</gene>
<dbReference type="InterPro" id="IPR044861">
    <property type="entry name" value="IPNS-like_FE2OG_OXY"/>
</dbReference>
<dbReference type="EMBL" id="MU151102">
    <property type="protein sequence ID" value="KAF9450550.1"/>
    <property type="molecule type" value="Genomic_DNA"/>
</dbReference>
<accession>A0A9P6C671</accession>
<sequence>MNLIQSELTKDTAFQEVPVIDLQDIGSVDAPKRINLVQEVKDACMRVGFFYVKNHGIPDGVINTALAAAKGFFDLPLETKMNIENKKTPNFKGYSPLLSGNNNPYGAGDMQEGFEFGWEALEDASKARREDGVMAGANVWPSESDVPGFRSAALQYYHAAVKLGNLLFPLLAMALGLPETFFDDKTLHSAALMKLLHYPPQTGPVDERVIGIGAHTDWKCFTILWQEPGIQALQVLNAKKEWVNAPPIPGTLVINLGDQLARWTNDIFKSNIHRAINRAGVRRYSIPLFFGTDYNVRLDVSRKLFGL</sequence>
<dbReference type="Pfam" id="PF14226">
    <property type="entry name" value="DIOX_N"/>
    <property type="match status" value="1"/>
</dbReference>
<feature type="domain" description="Fe2OG dioxygenase" evidence="6">
    <location>
        <begin position="186"/>
        <end position="292"/>
    </location>
</feature>
<keyword evidence="4 5" id="KW-0408">Iron</keyword>
<reference evidence="7" key="1">
    <citation type="submission" date="2020-11" db="EMBL/GenBank/DDBJ databases">
        <authorList>
            <consortium name="DOE Joint Genome Institute"/>
            <person name="Ahrendt S."/>
            <person name="Riley R."/>
            <person name="Andreopoulos W."/>
            <person name="Labutti K."/>
            <person name="Pangilinan J."/>
            <person name="Ruiz-Duenas F.J."/>
            <person name="Barrasa J.M."/>
            <person name="Sanchez-Garcia M."/>
            <person name="Camarero S."/>
            <person name="Miyauchi S."/>
            <person name="Serrano A."/>
            <person name="Linde D."/>
            <person name="Babiker R."/>
            <person name="Drula E."/>
            <person name="Ayuso-Fernandez I."/>
            <person name="Pacheco R."/>
            <person name="Padilla G."/>
            <person name="Ferreira P."/>
            <person name="Barriuso J."/>
            <person name="Kellner H."/>
            <person name="Castanera R."/>
            <person name="Alfaro M."/>
            <person name="Ramirez L."/>
            <person name="Pisabarro A.G."/>
            <person name="Kuo A."/>
            <person name="Tritt A."/>
            <person name="Lipzen A."/>
            <person name="He G."/>
            <person name="Yan M."/>
            <person name="Ng V."/>
            <person name="Cullen D."/>
            <person name="Martin F."/>
            <person name="Rosso M.-N."/>
            <person name="Henrissat B."/>
            <person name="Hibbett D."/>
            <person name="Martinez A.T."/>
            <person name="Grigoriev I.V."/>
        </authorList>
    </citation>
    <scope>NUCLEOTIDE SEQUENCE</scope>
    <source>
        <strain evidence="7">MF-IS2</strain>
    </source>
</reference>
<dbReference type="Gene3D" id="2.60.120.330">
    <property type="entry name" value="B-lactam Antibiotic, Isopenicillin N Synthase, Chain"/>
    <property type="match status" value="1"/>
</dbReference>
<organism evidence="7 8">
    <name type="scientific">Macrolepiota fuliginosa MF-IS2</name>
    <dbReference type="NCBI Taxonomy" id="1400762"/>
    <lineage>
        <taxon>Eukaryota</taxon>
        <taxon>Fungi</taxon>
        <taxon>Dikarya</taxon>
        <taxon>Basidiomycota</taxon>
        <taxon>Agaricomycotina</taxon>
        <taxon>Agaricomycetes</taxon>
        <taxon>Agaricomycetidae</taxon>
        <taxon>Agaricales</taxon>
        <taxon>Agaricineae</taxon>
        <taxon>Agaricaceae</taxon>
        <taxon>Macrolepiota</taxon>
    </lineage>
</organism>
<evidence type="ECO:0000256" key="5">
    <source>
        <dbReference type="RuleBase" id="RU003682"/>
    </source>
</evidence>
<evidence type="ECO:0000256" key="4">
    <source>
        <dbReference type="ARBA" id="ARBA00023004"/>
    </source>
</evidence>
<keyword evidence="3 5" id="KW-0560">Oxidoreductase</keyword>